<feature type="compositionally biased region" description="Basic residues" evidence="1">
    <location>
        <begin position="49"/>
        <end position="64"/>
    </location>
</feature>
<evidence type="ECO:0000313" key="2">
    <source>
        <dbReference type="EMBL" id="RNA17998.1"/>
    </source>
</evidence>
<sequence length="64" mass="7581">MSLKFSQKIEYRSIVNSKIPELFLGEFEIFLSSEKSKNKPKIQKNLGPGKKKKKEKKRKKNRKN</sequence>
<dbReference type="AlphaFoldDB" id="A0A3M7R432"/>
<comment type="caution">
    <text evidence="2">The sequence shown here is derived from an EMBL/GenBank/DDBJ whole genome shotgun (WGS) entry which is preliminary data.</text>
</comment>
<keyword evidence="3" id="KW-1185">Reference proteome</keyword>
<evidence type="ECO:0000256" key="1">
    <source>
        <dbReference type="SAM" id="MobiDB-lite"/>
    </source>
</evidence>
<protein>
    <submittedName>
        <fullName evidence="2">Uncharacterized protein</fullName>
    </submittedName>
</protein>
<dbReference type="Proteomes" id="UP000276133">
    <property type="component" value="Unassembled WGS sequence"/>
</dbReference>
<dbReference type="EMBL" id="REGN01004328">
    <property type="protein sequence ID" value="RNA17998.1"/>
    <property type="molecule type" value="Genomic_DNA"/>
</dbReference>
<proteinExistence type="predicted"/>
<gene>
    <name evidence="2" type="ORF">BpHYR1_012101</name>
</gene>
<reference evidence="2 3" key="1">
    <citation type="journal article" date="2018" name="Sci. Rep.">
        <title>Genomic signatures of local adaptation to the degree of environmental predictability in rotifers.</title>
        <authorList>
            <person name="Franch-Gras L."/>
            <person name="Hahn C."/>
            <person name="Garcia-Roger E.M."/>
            <person name="Carmona M.J."/>
            <person name="Serra M."/>
            <person name="Gomez A."/>
        </authorList>
    </citation>
    <scope>NUCLEOTIDE SEQUENCE [LARGE SCALE GENOMIC DNA]</scope>
    <source>
        <strain evidence="2">HYR1</strain>
    </source>
</reference>
<accession>A0A3M7R432</accession>
<name>A0A3M7R432_BRAPC</name>
<evidence type="ECO:0000313" key="3">
    <source>
        <dbReference type="Proteomes" id="UP000276133"/>
    </source>
</evidence>
<feature type="region of interest" description="Disordered" evidence="1">
    <location>
        <begin position="36"/>
        <end position="64"/>
    </location>
</feature>
<organism evidence="2 3">
    <name type="scientific">Brachionus plicatilis</name>
    <name type="common">Marine rotifer</name>
    <name type="synonym">Brachionus muelleri</name>
    <dbReference type="NCBI Taxonomy" id="10195"/>
    <lineage>
        <taxon>Eukaryota</taxon>
        <taxon>Metazoa</taxon>
        <taxon>Spiralia</taxon>
        <taxon>Gnathifera</taxon>
        <taxon>Rotifera</taxon>
        <taxon>Eurotatoria</taxon>
        <taxon>Monogononta</taxon>
        <taxon>Pseudotrocha</taxon>
        <taxon>Ploima</taxon>
        <taxon>Brachionidae</taxon>
        <taxon>Brachionus</taxon>
    </lineage>
</organism>